<accession>A0A4Y3UMS2</accession>
<evidence type="ECO:0000256" key="1">
    <source>
        <dbReference type="ARBA" id="ARBA00022617"/>
    </source>
</evidence>
<gene>
    <name evidence="6" type="ORF">FHX68_1956</name>
</gene>
<keyword evidence="2 5" id="KW-0479">Metal-binding</keyword>
<dbReference type="PANTHER" id="PTHR10720">
    <property type="entry name" value="HEME OXYGENASE"/>
    <property type="match status" value="1"/>
</dbReference>
<comment type="caution">
    <text evidence="6">The sequence shown here is derived from an EMBL/GenBank/DDBJ whole genome shotgun (WGS) entry which is preliminary data.</text>
</comment>
<dbReference type="InterPro" id="IPR002051">
    <property type="entry name" value="Haem_Oase"/>
</dbReference>
<feature type="binding site" evidence="4">
    <location>
        <position position="178"/>
    </location>
    <ligand>
        <name>heme b</name>
        <dbReference type="ChEBI" id="CHEBI:60344"/>
    </ligand>
</feature>
<dbReference type="GO" id="GO:0006788">
    <property type="term" value="P:heme oxidation"/>
    <property type="evidence" value="ECO:0007669"/>
    <property type="project" value="InterPro"/>
</dbReference>
<dbReference type="EMBL" id="VFPS01000003">
    <property type="protein sequence ID" value="TQM97947.1"/>
    <property type="molecule type" value="Genomic_DNA"/>
</dbReference>
<dbReference type="InterPro" id="IPR016084">
    <property type="entry name" value="Haem_Oase-like_multi-hlx"/>
</dbReference>
<feature type="binding site" description="axial binding residue" evidence="5">
    <location>
        <position position="23"/>
    </location>
    <ligand>
        <name>heme b</name>
        <dbReference type="ChEBI" id="CHEBI:60344"/>
    </ligand>
    <ligandPart>
        <name>Fe</name>
        <dbReference type="ChEBI" id="CHEBI:18248"/>
    </ligandPart>
</feature>
<dbReference type="GO" id="GO:0006979">
    <property type="term" value="P:response to oxidative stress"/>
    <property type="evidence" value="ECO:0007669"/>
    <property type="project" value="TreeGrafter"/>
</dbReference>
<proteinExistence type="predicted"/>
<evidence type="ECO:0000256" key="3">
    <source>
        <dbReference type="ARBA" id="ARBA00023004"/>
    </source>
</evidence>
<feature type="binding site" evidence="4">
    <location>
        <position position="16"/>
    </location>
    <ligand>
        <name>heme b</name>
        <dbReference type="ChEBI" id="CHEBI:60344"/>
    </ligand>
</feature>
<dbReference type="AlphaFoldDB" id="A0A4Y3UMS2"/>
<feature type="binding site" evidence="4">
    <location>
        <position position="131"/>
    </location>
    <ligand>
        <name>heme b</name>
        <dbReference type="ChEBI" id="CHEBI:60344"/>
    </ligand>
</feature>
<dbReference type="PANTHER" id="PTHR10720:SF0">
    <property type="entry name" value="HEME OXYGENASE"/>
    <property type="match status" value="1"/>
</dbReference>
<dbReference type="Gene3D" id="1.20.910.10">
    <property type="entry name" value="Heme oxygenase-like"/>
    <property type="match status" value="1"/>
</dbReference>
<protein>
    <submittedName>
        <fullName evidence="6">Heme oxygenase</fullName>
    </submittedName>
</protein>
<keyword evidence="1 4" id="KW-0349">Heme</keyword>
<evidence type="ECO:0000313" key="7">
    <source>
        <dbReference type="Proteomes" id="UP000319804"/>
    </source>
</evidence>
<organism evidence="6 7">
    <name type="scientific">Microbacterium lacticum</name>
    <dbReference type="NCBI Taxonomy" id="33885"/>
    <lineage>
        <taxon>Bacteria</taxon>
        <taxon>Bacillati</taxon>
        <taxon>Actinomycetota</taxon>
        <taxon>Actinomycetes</taxon>
        <taxon>Micrococcales</taxon>
        <taxon>Microbacteriaceae</taxon>
        <taxon>Microbacterium</taxon>
    </lineage>
</organism>
<keyword evidence="3 5" id="KW-0408">Iron</keyword>
<dbReference type="Pfam" id="PF01126">
    <property type="entry name" value="Heme_oxygenase"/>
    <property type="match status" value="1"/>
</dbReference>
<dbReference type="PIRSF" id="PIRSF000343">
    <property type="entry name" value="Haem_Oase"/>
    <property type="match status" value="1"/>
</dbReference>
<dbReference type="Proteomes" id="UP000319804">
    <property type="component" value="Unassembled WGS sequence"/>
</dbReference>
<keyword evidence="7" id="KW-1185">Reference proteome</keyword>
<name>A0A4Y3UMS2_9MICO</name>
<dbReference type="CDD" id="cd19165">
    <property type="entry name" value="HemeO"/>
    <property type="match status" value="1"/>
</dbReference>
<dbReference type="SUPFAM" id="SSF48613">
    <property type="entry name" value="Heme oxygenase-like"/>
    <property type="match status" value="1"/>
</dbReference>
<dbReference type="PRINTS" id="PR00088">
    <property type="entry name" value="HAEMOXYGNASE"/>
</dbReference>
<dbReference type="InterPro" id="IPR016053">
    <property type="entry name" value="Haem_Oase-like"/>
</dbReference>
<evidence type="ECO:0000313" key="6">
    <source>
        <dbReference type="EMBL" id="TQM97947.1"/>
    </source>
</evidence>
<evidence type="ECO:0000256" key="4">
    <source>
        <dbReference type="PIRSR" id="PIRSR000343-1"/>
    </source>
</evidence>
<dbReference type="GO" id="GO:0020037">
    <property type="term" value="F:heme binding"/>
    <property type="evidence" value="ECO:0007669"/>
    <property type="project" value="TreeGrafter"/>
</dbReference>
<sequence>MLTVMAELVPFSTALRERSRNAHSGSEGAGFMSDLMRGNGTRDDYVALVAQHWFIYETLEAAADAMRDDPIAAPFITEKLTRLPALEADLAYLIGDDWRSRITPLPTTERYVARIEEVASTWPGGFVAHHYTRYLGDLSGGQFIGKIMARQFELGSNGIGFYVFDEIADPAAFKDVYREQLDAAPWDAVEAERVIDEVLLAYQFNTDLFVDLAAAKAEASTATVA</sequence>
<dbReference type="GO" id="GO:0004392">
    <property type="term" value="F:heme oxygenase (decyclizing) activity"/>
    <property type="evidence" value="ECO:0007669"/>
    <property type="project" value="InterPro"/>
</dbReference>
<dbReference type="GO" id="GO:0046872">
    <property type="term" value="F:metal ion binding"/>
    <property type="evidence" value="ECO:0007669"/>
    <property type="project" value="UniProtKB-KW"/>
</dbReference>
<evidence type="ECO:0000256" key="2">
    <source>
        <dbReference type="ARBA" id="ARBA00022723"/>
    </source>
</evidence>
<evidence type="ECO:0000256" key="5">
    <source>
        <dbReference type="PIRSR" id="PIRSR000343-2"/>
    </source>
</evidence>
<reference evidence="6 7" key="1">
    <citation type="submission" date="2019-06" db="EMBL/GenBank/DDBJ databases">
        <title>Sequencing the genomes of 1000 actinobacteria strains.</title>
        <authorList>
            <person name="Klenk H.-P."/>
        </authorList>
    </citation>
    <scope>NUCLEOTIDE SEQUENCE [LARGE SCALE GENOMIC DNA]</scope>
    <source>
        <strain evidence="6 7">DSM 20427</strain>
    </source>
</reference>
<dbReference type="GO" id="GO:0042167">
    <property type="term" value="P:heme catabolic process"/>
    <property type="evidence" value="ECO:0007669"/>
    <property type="project" value="TreeGrafter"/>
</dbReference>